<reference evidence="11 12" key="1">
    <citation type="submission" date="2019-06" db="EMBL/GenBank/DDBJ databases">
        <title>A chromosome-scale genome assembly of the striped catfish, Pangasianodon hypophthalmus.</title>
        <authorList>
            <person name="Wen M."/>
            <person name="Zahm M."/>
            <person name="Roques C."/>
            <person name="Cabau C."/>
            <person name="Klopp C."/>
            <person name="Donnadieu C."/>
            <person name="Jouanno E."/>
            <person name="Avarre J.-C."/>
            <person name="Campet M."/>
            <person name="Ha T.T.T."/>
            <person name="Dugue R."/>
            <person name="Lampietro C."/>
            <person name="Louis A."/>
            <person name="Herpin A."/>
            <person name="Echchiki A."/>
            <person name="Berthelot C."/>
            <person name="Parey E."/>
            <person name="Roest-Crollius H."/>
            <person name="Braasch I."/>
            <person name="Postlethwait J."/>
            <person name="Bobe J."/>
            <person name="Montfort J."/>
            <person name="Bouchez O."/>
            <person name="Begum T."/>
            <person name="Schartl M."/>
            <person name="Guiguen Y."/>
        </authorList>
    </citation>
    <scope>NUCLEOTIDE SEQUENCE [LARGE SCALE GENOMIC DNA]</scope>
    <source>
        <strain evidence="11 12">Indonesia</strain>
        <tissue evidence="11">Blood</tissue>
    </source>
</reference>
<dbReference type="InterPro" id="IPR030383">
    <property type="entry name" value="G_VLIG_dom"/>
</dbReference>
<evidence type="ECO:0000256" key="1">
    <source>
        <dbReference type="ARBA" id="ARBA00004123"/>
    </source>
</evidence>
<proteinExistence type="inferred from homology"/>
<feature type="region of interest" description="Disordered" evidence="9">
    <location>
        <begin position="1"/>
        <end position="49"/>
    </location>
</feature>
<sequence>MADQAPGDETDIQPVTEHFSDPEEIGSKASQDRENIHNPHVDNEKDIEHCDKDFCRQDCTDQTDTRLENQIPPGKCGDNEDTKKNNVTLRAEINSTMASRHSQADEYEDGTGQEATPFPDDIKLHAEIKNEVTEGSQTMKRVAPEHSQADGSLENINTATEASQEDITEEMTRGGSALSVCDVESTSDSSGFTVVLFGNTSAVHLGEENILLGAEHFPPDQAHIPRKIKVSGRALSVVNILDLHENYLSVDSVDHITGQLVNENNIQSFIFVLKLGQFTDDDKMGLEWLERKFGEDVLSFVMILFTYEREEECDTIIDDLKNNTVLEQLVKKCGDRYCTCSKKMNNQSEMRTLLEKIDHLFSENNQHCHTAENYNTELKFKEHQQETGRQKDHSTHLPQEKKVPHISEELTEKGKGKMTESGEDRSKYEEKKKLEMTKREQLFFRLNLNEKHKQKMKTSDILQITSHSLHWKESCTEKDLVETFLQRLLMMDYRARYIATEEEFTDFDHTYLGTGDDDVNMFAEMFSKKAESFNAESHKYRVHPMDVQMAVFHCSDHFLKQLIVNKLAQCQYALPLLVPNPFTREIEFPLWTFRQIRKSWKTTESSGEDISKTQAISEAETPMVAFFRFGSASSSKSQLMNSLINEKHDTFFHRNCPGSSKNRLLLDGVMEIAWYCPSGKETDYFPDCVAFCNLHDKRTSDYLSALHHKYNKKWTAVLDLKKKHDKSDKMKWEQTELEELSEKLNAATFGLEHIFREMGQIYEAFISVQTHKKRSEEKTLTSLPKLAAELMKSGHPMELMDGDAAHVPLIWVSAVLDELVKILGDQRVFVLSVLGIQSSGKSTMLNAMFGLQFAVSAGRCTRGAFMQLVRVSEEMKEELKFDYILIVDTEGLRALELAGKSTRHHDNELATFVVGLGNLTLINIFGENPAEMQDILQIVVQAFLRMKKVRLNPSCMFVHQNVGDITAGEKNMEGRRRLQEKLDEMAKLAAKEEESEAECFSDVIEFNVQDDVYYFAQLWEGSPPMAPPNPCYSRNVQNLKNAIFKKTDKSTSMTLSEFKSRISDLWNALLNENFVFSFQNTLEIAVYRKLENEFGKWTWALRSAMLDTEEKLYNRIENEKLKRIEEKDLFLYMKKTKEEVDKSMKSFFEEDKDKEILIQWRVRCENKITQLYEDLVKDTKQNANEVIRQQCARETFEHKRTQYDEKLFNLSKDLALSLKSKQSDEQVLKQEFDKLWDKWVTELTHDTPSEKATEVWGDVVQILSEGNEQAFVRDRLSQEDFKKIDKLGNYSCYIILNKHKESFAESQHKVKSDVNKDINKGKIKEQPIYQRVWRGFVSYIVPGYGTQNKNQSETNALYSEDQNFVKDLIRNVIQETGVLIREICSKITRLGYKDTYIQEITDHIRKKVEQHHSENKRIKIKKEFTLDLCLHVCELASHSFTECHKQFRDANDPRVYLSKQKPQYYNVFKNYCRGATATKVFGELICSNLRESILQAVYNKTAIDLAAQIRSGMPEFNGNRTNLEKHILKYLAEEENFEKYKEYIHNPKKHFKHFITEKVNKYITENNTTVLKLFKQNLKEKMQRVRNAVHIATEKVKNRRGDADMWLRSFTSSLNDELNLKEITFTDHKEITDFDFLQQLVSEGLTEMMSELDKSFKSVKDIKMEKFRKKPDKILIEHLCRCCWVQCPFCKSICTNTMEDHDGDHSVPFHRVDGINGWYYRGTTNLCSDFCTTAVQSNKSFHPSHDTDEFVPYKSYRRAGGVYATWSITPDNSQLAYWKWFVCRFQKDLERHYENTFQGYGEIPREWRDFNKKQAIKSLDEYI</sequence>
<accession>A0A5N5M5F5</accession>
<dbReference type="Gene3D" id="3.40.50.300">
    <property type="entry name" value="P-loop containing nucleotide triphosphate hydrolases"/>
    <property type="match status" value="2"/>
</dbReference>
<feature type="region of interest" description="Disordered" evidence="9">
    <location>
        <begin position="382"/>
        <end position="429"/>
    </location>
</feature>
<keyword evidence="8" id="KW-0539">Nucleus</keyword>
<evidence type="ECO:0000259" key="10">
    <source>
        <dbReference type="PROSITE" id="PS51717"/>
    </source>
</evidence>
<keyword evidence="7" id="KW-0342">GTP-binding</keyword>
<dbReference type="PANTHER" id="PTHR22796">
    <property type="entry name" value="URG4-RELATED"/>
    <property type="match status" value="1"/>
</dbReference>
<keyword evidence="5" id="KW-0963">Cytoplasm</keyword>
<evidence type="ECO:0000313" key="11">
    <source>
        <dbReference type="EMBL" id="KAB5550207.1"/>
    </source>
</evidence>
<feature type="region of interest" description="Disordered" evidence="9">
    <location>
        <begin position="94"/>
        <end position="118"/>
    </location>
</feature>
<evidence type="ECO:0000256" key="3">
    <source>
        <dbReference type="ARBA" id="ARBA00006828"/>
    </source>
</evidence>
<dbReference type="InterPro" id="IPR058641">
    <property type="entry name" value="GVIN1_dom"/>
</dbReference>
<dbReference type="PROSITE" id="PS51717">
    <property type="entry name" value="G_VLIG"/>
    <property type="match status" value="1"/>
</dbReference>
<feature type="region of interest" description="Disordered" evidence="9">
    <location>
        <begin position="134"/>
        <end position="157"/>
    </location>
</feature>
<dbReference type="Proteomes" id="UP000327468">
    <property type="component" value="Chromosome 14"/>
</dbReference>
<comment type="subcellular location">
    <subcellularLocation>
        <location evidence="2">Cytoplasm</location>
    </subcellularLocation>
    <subcellularLocation>
        <location evidence="1">Nucleus</location>
    </subcellularLocation>
</comment>
<feature type="compositionally biased region" description="Basic and acidic residues" evidence="9">
    <location>
        <begin position="30"/>
        <end position="49"/>
    </location>
</feature>
<feature type="domain" description="VLIG-type G" evidence="10">
    <location>
        <begin position="825"/>
        <end position="1066"/>
    </location>
</feature>
<dbReference type="Pfam" id="PF25683">
    <property type="entry name" value="URGCP_GTPase"/>
    <property type="match status" value="1"/>
</dbReference>
<dbReference type="InterPro" id="IPR027417">
    <property type="entry name" value="P-loop_NTPase"/>
</dbReference>
<dbReference type="Pfam" id="PF25974">
    <property type="entry name" value="URGCP_9th"/>
    <property type="match status" value="1"/>
</dbReference>
<evidence type="ECO:0000313" key="12">
    <source>
        <dbReference type="Proteomes" id="UP000327468"/>
    </source>
</evidence>
<evidence type="ECO:0000256" key="8">
    <source>
        <dbReference type="ARBA" id="ARBA00023242"/>
    </source>
</evidence>
<comment type="similarity">
    <text evidence="4">Belongs to the TRAFAC class TrmE-Era-EngA-EngB-Septin-like GTPase superfamily. AIG1/Toc34/Toc159-like paraseptin GTPase family. IAN subfamily.</text>
</comment>
<gene>
    <name evidence="11" type="ORF">PHYPO_G00051170</name>
</gene>
<feature type="compositionally biased region" description="Acidic residues" evidence="9">
    <location>
        <begin position="1"/>
        <end position="11"/>
    </location>
</feature>
<organism evidence="11 12">
    <name type="scientific">Pangasianodon hypophthalmus</name>
    <name type="common">Striped catfish</name>
    <name type="synonym">Helicophagus hypophthalmus</name>
    <dbReference type="NCBI Taxonomy" id="310915"/>
    <lineage>
        <taxon>Eukaryota</taxon>
        <taxon>Metazoa</taxon>
        <taxon>Chordata</taxon>
        <taxon>Craniata</taxon>
        <taxon>Vertebrata</taxon>
        <taxon>Euteleostomi</taxon>
        <taxon>Actinopterygii</taxon>
        <taxon>Neopterygii</taxon>
        <taxon>Teleostei</taxon>
        <taxon>Ostariophysi</taxon>
        <taxon>Siluriformes</taxon>
        <taxon>Pangasiidae</taxon>
        <taxon>Pangasianodon</taxon>
    </lineage>
</organism>
<dbReference type="EMBL" id="VFJC01000015">
    <property type="protein sequence ID" value="KAB5550207.1"/>
    <property type="molecule type" value="Genomic_DNA"/>
</dbReference>
<dbReference type="InterPro" id="IPR006703">
    <property type="entry name" value="G_AIG1"/>
</dbReference>
<dbReference type="GO" id="GO:0005525">
    <property type="term" value="F:GTP binding"/>
    <property type="evidence" value="ECO:0007669"/>
    <property type="project" value="UniProtKB-KW"/>
</dbReference>
<keyword evidence="6" id="KW-0547">Nucleotide-binding</keyword>
<evidence type="ECO:0000256" key="2">
    <source>
        <dbReference type="ARBA" id="ARBA00004496"/>
    </source>
</evidence>
<dbReference type="Pfam" id="PF25496">
    <property type="entry name" value="URGCP"/>
    <property type="match status" value="1"/>
</dbReference>
<comment type="caution">
    <text evidence="11">The sequence shown here is derived from an EMBL/GenBank/DDBJ whole genome shotgun (WGS) entry which is preliminary data.</text>
</comment>
<evidence type="ECO:0000256" key="6">
    <source>
        <dbReference type="ARBA" id="ARBA00022741"/>
    </source>
</evidence>
<evidence type="ECO:0000256" key="5">
    <source>
        <dbReference type="ARBA" id="ARBA00022490"/>
    </source>
</evidence>
<dbReference type="SUPFAM" id="SSF52540">
    <property type="entry name" value="P-loop containing nucleoside triphosphate hydrolases"/>
    <property type="match status" value="1"/>
</dbReference>
<evidence type="ECO:0000256" key="9">
    <source>
        <dbReference type="SAM" id="MobiDB-lite"/>
    </source>
</evidence>
<dbReference type="GO" id="GO:0005737">
    <property type="term" value="C:cytoplasm"/>
    <property type="evidence" value="ECO:0007669"/>
    <property type="project" value="UniProtKB-SubCell"/>
</dbReference>
<evidence type="ECO:0000256" key="4">
    <source>
        <dbReference type="ARBA" id="ARBA00008535"/>
    </source>
</evidence>
<dbReference type="Pfam" id="PF04548">
    <property type="entry name" value="AIG1"/>
    <property type="match status" value="1"/>
</dbReference>
<dbReference type="GO" id="GO:0005634">
    <property type="term" value="C:nucleus"/>
    <property type="evidence" value="ECO:0007669"/>
    <property type="project" value="UniProtKB-SubCell"/>
</dbReference>
<evidence type="ECO:0000256" key="7">
    <source>
        <dbReference type="ARBA" id="ARBA00023134"/>
    </source>
</evidence>
<name>A0A5N5M5F5_PANHP</name>
<protein>
    <recommendedName>
        <fullName evidence="10">VLIG-type G domain-containing protein</fullName>
    </recommendedName>
</protein>
<dbReference type="PANTHER" id="PTHR22796:SF6">
    <property type="entry name" value="INTERFERON-INDUCED VERY LARGE GTPASE 1-RELATED"/>
    <property type="match status" value="1"/>
</dbReference>
<dbReference type="InterPro" id="IPR057365">
    <property type="entry name" value="URGCP"/>
</dbReference>
<comment type="similarity">
    <text evidence="3">Belongs to the TRAFAC class dynamin-like GTPase superfamily. Very large inducible GTPase (VLIG) family.</text>
</comment>
<keyword evidence="12" id="KW-1185">Reference proteome</keyword>